<dbReference type="GO" id="GO:0006396">
    <property type="term" value="P:RNA processing"/>
    <property type="evidence" value="ECO:0007669"/>
    <property type="project" value="InterPro"/>
</dbReference>
<dbReference type="NCBIfam" id="TIGR00186">
    <property type="entry name" value="rRNA_methyl_3"/>
    <property type="match status" value="1"/>
</dbReference>
<dbReference type="PANTHER" id="PTHR46429:SF1">
    <property type="entry name" value="23S RRNA (GUANOSINE-2'-O-)-METHYLTRANSFERASE RLMB"/>
    <property type="match status" value="1"/>
</dbReference>
<dbReference type="InterPro" id="IPR013123">
    <property type="entry name" value="SpoU_subst-bd"/>
</dbReference>
<keyword evidence="3" id="KW-0808">Transferase</keyword>
<dbReference type="SUPFAM" id="SSF55315">
    <property type="entry name" value="L30e-like"/>
    <property type="match status" value="1"/>
</dbReference>
<dbReference type="GO" id="GO:0032259">
    <property type="term" value="P:methylation"/>
    <property type="evidence" value="ECO:0007669"/>
    <property type="project" value="UniProtKB-KW"/>
</dbReference>
<dbReference type="EMBL" id="UINC01001310">
    <property type="protein sequence ID" value="SUZ77265.1"/>
    <property type="molecule type" value="Genomic_DNA"/>
</dbReference>
<dbReference type="InterPro" id="IPR029026">
    <property type="entry name" value="tRNA_m1G_MTases_N"/>
</dbReference>
<dbReference type="GO" id="GO:0005829">
    <property type="term" value="C:cytosol"/>
    <property type="evidence" value="ECO:0007669"/>
    <property type="project" value="TreeGrafter"/>
</dbReference>
<protein>
    <recommendedName>
        <fullName evidence="4">RNA 2-O ribose methyltransferase substrate binding domain-containing protein</fullName>
    </recommendedName>
</protein>
<dbReference type="Gene3D" id="3.40.1280.10">
    <property type="match status" value="1"/>
</dbReference>
<name>A0A381QD68_9ZZZZ</name>
<dbReference type="SUPFAM" id="SSF75217">
    <property type="entry name" value="alpha/beta knot"/>
    <property type="match status" value="1"/>
</dbReference>
<dbReference type="Gene3D" id="3.30.1330.30">
    <property type="match status" value="1"/>
</dbReference>
<evidence type="ECO:0000259" key="4">
    <source>
        <dbReference type="SMART" id="SM00967"/>
    </source>
</evidence>
<evidence type="ECO:0000313" key="5">
    <source>
        <dbReference type="EMBL" id="SUZ77265.1"/>
    </source>
</evidence>
<dbReference type="GO" id="GO:0003723">
    <property type="term" value="F:RNA binding"/>
    <property type="evidence" value="ECO:0007669"/>
    <property type="project" value="InterPro"/>
</dbReference>
<evidence type="ECO:0000256" key="2">
    <source>
        <dbReference type="ARBA" id="ARBA00022603"/>
    </source>
</evidence>
<comment type="similarity">
    <text evidence="1">Belongs to the class IV-like SAM-binding methyltransferase superfamily. RNA methyltransferase TrmH family.</text>
</comment>
<dbReference type="InterPro" id="IPR004441">
    <property type="entry name" value="rRNA_MeTrfase_TrmH"/>
</dbReference>
<keyword evidence="2" id="KW-0489">Methyltransferase</keyword>
<organism evidence="5">
    <name type="scientific">marine metagenome</name>
    <dbReference type="NCBI Taxonomy" id="408172"/>
    <lineage>
        <taxon>unclassified sequences</taxon>
        <taxon>metagenomes</taxon>
        <taxon>ecological metagenomes</taxon>
    </lineage>
</organism>
<dbReference type="Pfam" id="PF00588">
    <property type="entry name" value="SpoU_methylase"/>
    <property type="match status" value="1"/>
</dbReference>
<dbReference type="SMART" id="SM00967">
    <property type="entry name" value="SpoU_sub_bind"/>
    <property type="match status" value="1"/>
</dbReference>
<sequence>MLIYGINAVTEALRAGHVVSLSVLDSQTSRLSQIVKLANKHGLSPERLSKEELSRAAGVHSHQGVIAQISRLQEVEVRDLIEKGISAPLLLVLDGVEDPQNFGAILRTADAAGVQGVIHQKRRSSYIGAATVKASAGALAHVPIASVVNVARSLQELKDLGVWTVGLSDDATQRYDAIDLTLPTAIVMGAEGRGLRRLVREHCDWLVSIPMAGKLTSLNVSVATGIALFEAVRQRRDADSLVIKGKKGKIKRTKN</sequence>
<proteinExistence type="inferred from homology"/>
<dbReference type="GO" id="GO:0008173">
    <property type="term" value="F:RNA methyltransferase activity"/>
    <property type="evidence" value="ECO:0007669"/>
    <property type="project" value="InterPro"/>
</dbReference>
<dbReference type="InterPro" id="IPR029064">
    <property type="entry name" value="Ribosomal_eL30-like_sf"/>
</dbReference>
<accession>A0A381QD68</accession>
<dbReference type="CDD" id="cd18103">
    <property type="entry name" value="SpoU-like_RlmB"/>
    <property type="match status" value="1"/>
</dbReference>
<dbReference type="Pfam" id="PF08032">
    <property type="entry name" value="SpoU_sub_bind"/>
    <property type="match status" value="1"/>
</dbReference>
<dbReference type="AlphaFoldDB" id="A0A381QD68"/>
<dbReference type="InterPro" id="IPR029028">
    <property type="entry name" value="Alpha/beta_knot_MTases"/>
</dbReference>
<evidence type="ECO:0000256" key="3">
    <source>
        <dbReference type="ARBA" id="ARBA00022679"/>
    </source>
</evidence>
<dbReference type="InterPro" id="IPR001537">
    <property type="entry name" value="SpoU_MeTrfase"/>
</dbReference>
<dbReference type="FunFam" id="3.40.1280.10:FF:000008">
    <property type="entry name" value="Group 3 RNA methyltransferase TrmH"/>
    <property type="match status" value="1"/>
</dbReference>
<evidence type="ECO:0000256" key="1">
    <source>
        <dbReference type="ARBA" id="ARBA00007228"/>
    </source>
</evidence>
<reference evidence="5" key="1">
    <citation type="submission" date="2018-05" db="EMBL/GenBank/DDBJ databases">
        <authorList>
            <person name="Lanie J.A."/>
            <person name="Ng W.-L."/>
            <person name="Kazmierczak K.M."/>
            <person name="Andrzejewski T.M."/>
            <person name="Davidsen T.M."/>
            <person name="Wayne K.J."/>
            <person name="Tettelin H."/>
            <person name="Glass J.I."/>
            <person name="Rusch D."/>
            <person name="Podicherti R."/>
            <person name="Tsui H.-C.T."/>
            <person name="Winkler M.E."/>
        </authorList>
    </citation>
    <scope>NUCLEOTIDE SEQUENCE</scope>
</reference>
<feature type="domain" description="RNA 2-O ribose methyltransferase substrate binding" evidence="4">
    <location>
        <begin position="2"/>
        <end position="75"/>
    </location>
</feature>
<gene>
    <name evidence="5" type="ORF">METZ01_LOCUS30119</name>
</gene>
<dbReference type="PANTHER" id="PTHR46429">
    <property type="entry name" value="23S RRNA (GUANOSINE-2'-O-)-METHYLTRANSFERASE RLMB"/>
    <property type="match status" value="1"/>
</dbReference>